<gene>
    <name evidence="9" type="ORF">Sste5346_005227</name>
</gene>
<feature type="transmembrane region" description="Helical" evidence="7">
    <location>
        <begin position="299"/>
        <end position="318"/>
    </location>
</feature>
<dbReference type="InterPro" id="IPR020846">
    <property type="entry name" value="MFS_dom"/>
</dbReference>
<dbReference type="PROSITE" id="PS50850">
    <property type="entry name" value="MFS"/>
    <property type="match status" value="1"/>
</dbReference>
<feature type="domain" description="Major facilitator superfamily (MFS) profile" evidence="8">
    <location>
        <begin position="68"/>
        <end position="584"/>
    </location>
</feature>
<feature type="region of interest" description="Disordered" evidence="6">
    <location>
        <begin position="1"/>
        <end position="28"/>
    </location>
</feature>
<dbReference type="PANTHER" id="PTHR23501">
    <property type="entry name" value="MAJOR FACILITATOR SUPERFAMILY"/>
    <property type="match status" value="1"/>
</dbReference>
<proteinExistence type="predicted"/>
<evidence type="ECO:0000259" key="8">
    <source>
        <dbReference type="PROSITE" id="PS50850"/>
    </source>
</evidence>
<feature type="transmembrane region" description="Helical" evidence="7">
    <location>
        <begin position="64"/>
        <end position="91"/>
    </location>
</feature>
<dbReference type="PANTHER" id="PTHR23501:SF109">
    <property type="entry name" value="MAJOR FACILITATOR SUPERFAMILY (MFS) PROFILE DOMAIN-CONTAINING PROTEIN-RELATED"/>
    <property type="match status" value="1"/>
</dbReference>
<keyword evidence="4 7" id="KW-1133">Transmembrane helix</keyword>
<feature type="transmembrane region" description="Helical" evidence="7">
    <location>
        <begin position="339"/>
        <end position="361"/>
    </location>
</feature>
<feature type="transmembrane region" description="Helical" evidence="7">
    <location>
        <begin position="189"/>
        <end position="213"/>
    </location>
</feature>
<feature type="transmembrane region" description="Helical" evidence="7">
    <location>
        <begin position="225"/>
        <end position="247"/>
    </location>
</feature>
<feature type="transmembrane region" description="Helical" evidence="7">
    <location>
        <begin position="103"/>
        <end position="121"/>
    </location>
</feature>
<organism evidence="9 10">
    <name type="scientific">Sporothrix stenoceras</name>
    <dbReference type="NCBI Taxonomy" id="5173"/>
    <lineage>
        <taxon>Eukaryota</taxon>
        <taxon>Fungi</taxon>
        <taxon>Dikarya</taxon>
        <taxon>Ascomycota</taxon>
        <taxon>Pezizomycotina</taxon>
        <taxon>Sordariomycetes</taxon>
        <taxon>Sordariomycetidae</taxon>
        <taxon>Ophiostomatales</taxon>
        <taxon>Ophiostomataceae</taxon>
        <taxon>Sporothrix</taxon>
    </lineage>
</organism>
<name>A0ABR3Z575_9PEZI</name>
<evidence type="ECO:0000313" key="9">
    <source>
        <dbReference type="EMBL" id="KAL1895421.1"/>
    </source>
</evidence>
<dbReference type="EMBL" id="JAWCUI010000027">
    <property type="protein sequence ID" value="KAL1895421.1"/>
    <property type="molecule type" value="Genomic_DNA"/>
</dbReference>
<evidence type="ECO:0000256" key="1">
    <source>
        <dbReference type="ARBA" id="ARBA00004141"/>
    </source>
</evidence>
<feature type="transmembrane region" description="Helical" evidence="7">
    <location>
        <begin position="432"/>
        <end position="453"/>
    </location>
</feature>
<comment type="subcellular location">
    <subcellularLocation>
        <location evidence="1">Membrane</location>
        <topology evidence="1">Multi-pass membrane protein</topology>
    </subcellularLocation>
</comment>
<dbReference type="Pfam" id="PF06609">
    <property type="entry name" value="TRI12"/>
    <property type="match status" value="1"/>
</dbReference>
<sequence>MASNKPSAELQHHDHVDSDNATGLGDGLDTSSPVHPTLTATSEAVIGYETDLTSLPKGYFYSRFFLGSMLAVGLGLLAAVSSFGYAAPILAQINDDLGPDPRYIWISLVYNAVLAVGLALVGRLSDIFGRRYWFIGGGVVGVVGAVVCATAKTIPTLIGGNVLLGLSSATQLSFHYVMGELVPMRYRYIGNAFLYCFTFPGSGCGPSIAYAFIQRPSVGWRGVYWLILGIEGAALICWTLFYFPPSFSKVHASERGERATKTYWAKHFDYVGTFLFTGGFVVFLLGLSWGGSVYPWKSASTIASIVVGAVTLIIFVLWEIYAPLREPLIPMHLFKNVEWVAACVLLGLGAGVYYAFAIIWPAQAAVMYSNGNLTYLGGISNIVGLGIIFGQVIGGMLAKAIGKTKIQCMVVFLLGAIFLAAMATTTPESKNLAIALLTVGCFFIGWNESVCLANATICVRNQREIGVAGGMAGSIRAAICAVLVAVYSTVLTNRLTETVSTEVPPALINAGLPQSSVADFLAAVAVGTAEAFAAVPGITANIIAVGTQAYKVANSDAYRTVYLSTIAFSGIALILTWFAPNTEKYMSAKIVATLHNEHGEVVEKTEKYEEHA</sequence>
<feature type="transmembrane region" description="Helical" evidence="7">
    <location>
        <begin position="268"/>
        <end position="287"/>
    </location>
</feature>
<evidence type="ECO:0000313" key="10">
    <source>
        <dbReference type="Proteomes" id="UP001583186"/>
    </source>
</evidence>
<feature type="transmembrane region" description="Helical" evidence="7">
    <location>
        <begin position="373"/>
        <end position="394"/>
    </location>
</feature>
<keyword evidence="2" id="KW-0813">Transport</keyword>
<evidence type="ECO:0000256" key="3">
    <source>
        <dbReference type="ARBA" id="ARBA00022692"/>
    </source>
</evidence>
<reference evidence="9 10" key="1">
    <citation type="journal article" date="2024" name="IMA Fungus">
        <title>IMA Genome - F19 : A genome assembly and annotation guide to empower mycologists, including annotated draft genome sequences of Ceratocystis pirilliformis, Diaporthe australafricana, Fusarium ophioides, Paecilomyces lecythidis, and Sporothrix stenoceras.</title>
        <authorList>
            <person name="Aylward J."/>
            <person name="Wilson A.M."/>
            <person name="Visagie C.M."/>
            <person name="Spraker J."/>
            <person name="Barnes I."/>
            <person name="Buitendag C."/>
            <person name="Ceriani C."/>
            <person name="Del Mar Angel L."/>
            <person name="du Plessis D."/>
            <person name="Fuchs T."/>
            <person name="Gasser K."/>
            <person name="Kramer D."/>
            <person name="Li W."/>
            <person name="Munsamy K."/>
            <person name="Piso A."/>
            <person name="Price J.L."/>
            <person name="Sonnekus B."/>
            <person name="Thomas C."/>
            <person name="van der Nest A."/>
            <person name="van Dijk A."/>
            <person name="van Heerden A."/>
            <person name="van Vuuren N."/>
            <person name="Yilmaz N."/>
            <person name="Duong T.A."/>
            <person name="van der Merwe N.A."/>
            <person name="Wingfield M.J."/>
            <person name="Wingfield B.D."/>
        </authorList>
    </citation>
    <scope>NUCLEOTIDE SEQUENCE [LARGE SCALE GENOMIC DNA]</scope>
    <source>
        <strain evidence="9 10">CMW 5346</strain>
    </source>
</reference>
<feature type="transmembrane region" description="Helical" evidence="7">
    <location>
        <begin position="133"/>
        <end position="152"/>
    </location>
</feature>
<dbReference type="SUPFAM" id="SSF103473">
    <property type="entry name" value="MFS general substrate transporter"/>
    <property type="match status" value="1"/>
</dbReference>
<feature type="transmembrane region" description="Helical" evidence="7">
    <location>
        <begin position="158"/>
        <end position="177"/>
    </location>
</feature>
<dbReference type="Gene3D" id="1.20.1250.20">
    <property type="entry name" value="MFS general substrate transporter like domains"/>
    <property type="match status" value="2"/>
</dbReference>
<evidence type="ECO:0000256" key="5">
    <source>
        <dbReference type="ARBA" id="ARBA00023136"/>
    </source>
</evidence>
<feature type="transmembrane region" description="Helical" evidence="7">
    <location>
        <begin position="406"/>
        <end position="426"/>
    </location>
</feature>
<evidence type="ECO:0000256" key="4">
    <source>
        <dbReference type="ARBA" id="ARBA00022989"/>
    </source>
</evidence>
<evidence type="ECO:0000256" key="2">
    <source>
        <dbReference type="ARBA" id="ARBA00022448"/>
    </source>
</evidence>
<keyword evidence="5 7" id="KW-0472">Membrane</keyword>
<dbReference type="InterPro" id="IPR005829">
    <property type="entry name" value="Sugar_transporter_CS"/>
</dbReference>
<feature type="transmembrane region" description="Helical" evidence="7">
    <location>
        <begin position="465"/>
        <end position="487"/>
    </location>
</feature>
<dbReference type="CDD" id="cd06179">
    <property type="entry name" value="MFS_TRI12_like"/>
    <property type="match status" value="1"/>
</dbReference>
<accession>A0ABR3Z575</accession>
<keyword evidence="10" id="KW-1185">Reference proteome</keyword>
<dbReference type="InterPro" id="IPR036259">
    <property type="entry name" value="MFS_trans_sf"/>
</dbReference>
<dbReference type="InterPro" id="IPR053791">
    <property type="entry name" value="MFS_Tri12-like"/>
</dbReference>
<comment type="caution">
    <text evidence="9">The sequence shown here is derived from an EMBL/GenBank/DDBJ whole genome shotgun (WGS) entry which is preliminary data.</text>
</comment>
<dbReference type="PROSITE" id="PS00216">
    <property type="entry name" value="SUGAR_TRANSPORT_1"/>
    <property type="match status" value="1"/>
</dbReference>
<dbReference type="InterPro" id="IPR010573">
    <property type="entry name" value="MFS_Str1/Tri12-like"/>
</dbReference>
<evidence type="ECO:0000256" key="6">
    <source>
        <dbReference type="SAM" id="MobiDB-lite"/>
    </source>
</evidence>
<evidence type="ECO:0000256" key="7">
    <source>
        <dbReference type="SAM" id="Phobius"/>
    </source>
</evidence>
<protein>
    <recommendedName>
        <fullName evidence="8">Major facilitator superfamily (MFS) profile domain-containing protein</fullName>
    </recommendedName>
</protein>
<feature type="transmembrane region" description="Helical" evidence="7">
    <location>
        <begin position="561"/>
        <end position="579"/>
    </location>
</feature>
<keyword evidence="3 7" id="KW-0812">Transmembrane</keyword>
<dbReference type="Proteomes" id="UP001583186">
    <property type="component" value="Unassembled WGS sequence"/>
</dbReference>